<dbReference type="EMBL" id="CP032157">
    <property type="protein sequence ID" value="AXY72695.1"/>
    <property type="molecule type" value="Genomic_DNA"/>
</dbReference>
<evidence type="ECO:0000313" key="2">
    <source>
        <dbReference type="EMBL" id="AXY72695.1"/>
    </source>
</evidence>
<name>A0A3B7MM53_9BACT</name>
<dbReference type="AlphaFoldDB" id="A0A3B7MM53"/>
<accession>A0A3B7MM53</accession>
<evidence type="ECO:0000256" key="1">
    <source>
        <dbReference type="SAM" id="SignalP"/>
    </source>
</evidence>
<reference evidence="2 3" key="1">
    <citation type="submission" date="2018-09" db="EMBL/GenBank/DDBJ databases">
        <title>Genome sequencing of strain 6GH32-13.</title>
        <authorList>
            <person name="Weon H.-Y."/>
            <person name="Heo J."/>
            <person name="Kwon S.-W."/>
        </authorList>
    </citation>
    <scope>NUCLEOTIDE SEQUENCE [LARGE SCALE GENOMIC DNA]</scope>
    <source>
        <strain evidence="2 3">5GH32-13</strain>
    </source>
</reference>
<protein>
    <recommendedName>
        <fullName evidence="4">Lipoprotein</fullName>
    </recommendedName>
</protein>
<proteinExistence type="predicted"/>
<sequence>MKQMLLVVLISLAFACGKSGGTETGCGTYNGKTLYKGANGGCYYYNSNGNKTYVDSSKCHC</sequence>
<organism evidence="2 3">
    <name type="scientific">Paraflavitalea soli</name>
    <dbReference type="NCBI Taxonomy" id="2315862"/>
    <lineage>
        <taxon>Bacteria</taxon>
        <taxon>Pseudomonadati</taxon>
        <taxon>Bacteroidota</taxon>
        <taxon>Chitinophagia</taxon>
        <taxon>Chitinophagales</taxon>
        <taxon>Chitinophagaceae</taxon>
        <taxon>Paraflavitalea</taxon>
    </lineage>
</organism>
<dbReference type="PROSITE" id="PS51257">
    <property type="entry name" value="PROKAR_LIPOPROTEIN"/>
    <property type="match status" value="1"/>
</dbReference>
<dbReference type="RefSeq" id="WP_119048533.1">
    <property type="nucleotide sequence ID" value="NZ_CP032157.1"/>
</dbReference>
<keyword evidence="1" id="KW-0732">Signal</keyword>
<dbReference type="KEGG" id="pseg:D3H65_01325"/>
<feature type="chain" id="PRO_5017599295" description="Lipoprotein" evidence="1">
    <location>
        <begin position="16"/>
        <end position="61"/>
    </location>
</feature>
<gene>
    <name evidence="2" type="ORF">D3H65_01325</name>
</gene>
<evidence type="ECO:0000313" key="3">
    <source>
        <dbReference type="Proteomes" id="UP000263900"/>
    </source>
</evidence>
<keyword evidence="3" id="KW-1185">Reference proteome</keyword>
<dbReference type="Proteomes" id="UP000263900">
    <property type="component" value="Chromosome"/>
</dbReference>
<evidence type="ECO:0008006" key="4">
    <source>
        <dbReference type="Google" id="ProtNLM"/>
    </source>
</evidence>
<feature type="signal peptide" evidence="1">
    <location>
        <begin position="1"/>
        <end position="15"/>
    </location>
</feature>